<dbReference type="Proteomes" id="UP001209257">
    <property type="component" value="Unassembled WGS sequence"/>
</dbReference>
<sequence>MTAELTSTTFWEFSGKLYTRGDVAAHCLALQDNHGVNVNLLLLVCWCMQHNVILTLPQLTELQQAVAEQDKALAAHRTRRRAAHPDQGGNESDYTALKEQELVLERECQTVLVETIKGLVVSRFEGDALNPTVVAFIHHYQLKSHPEARASLSYLMSQLETTE</sequence>
<gene>
    <name evidence="1" type="ORF">OCL06_02780</name>
</gene>
<dbReference type="RefSeq" id="WP_262992209.1">
    <property type="nucleotide sequence ID" value="NZ_JAOTJC010000004.1"/>
</dbReference>
<protein>
    <submittedName>
        <fullName evidence="1">TIGR02444 family protein</fullName>
    </submittedName>
</protein>
<dbReference type="Pfam" id="PF09523">
    <property type="entry name" value="DUF2390"/>
    <property type="match status" value="1"/>
</dbReference>
<keyword evidence="2" id="KW-1185">Reference proteome</keyword>
<evidence type="ECO:0000313" key="2">
    <source>
        <dbReference type="Proteomes" id="UP001209257"/>
    </source>
</evidence>
<dbReference type="NCBIfam" id="TIGR02444">
    <property type="entry name" value="TIGR02444 family protein"/>
    <property type="match status" value="1"/>
</dbReference>
<dbReference type="EMBL" id="JAOTJC010000004">
    <property type="protein sequence ID" value="MCU7553521.1"/>
    <property type="molecule type" value="Genomic_DNA"/>
</dbReference>
<proteinExistence type="predicted"/>
<organism evidence="1 2">
    <name type="scientific">Alteromonas salexigens</name>
    <dbReference type="NCBI Taxonomy" id="2982530"/>
    <lineage>
        <taxon>Bacteria</taxon>
        <taxon>Pseudomonadati</taxon>
        <taxon>Pseudomonadota</taxon>
        <taxon>Gammaproteobacteria</taxon>
        <taxon>Alteromonadales</taxon>
        <taxon>Alteromonadaceae</taxon>
        <taxon>Alteromonas/Salinimonas group</taxon>
        <taxon>Alteromonas</taxon>
    </lineage>
</organism>
<dbReference type="InterPro" id="IPR012659">
    <property type="entry name" value="CHP02444"/>
</dbReference>
<reference evidence="2" key="1">
    <citation type="submission" date="2023-07" db="EMBL/GenBank/DDBJ databases">
        <title>Study on multiphase classification of strain Alteromonas salexigens isolated from the Yellow Sea.</title>
        <authorList>
            <person name="Sun L."/>
        </authorList>
    </citation>
    <scope>NUCLEOTIDE SEQUENCE [LARGE SCALE GENOMIC DNA]</scope>
    <source>
        <strain evidence="2">ASW11-19</strain>
    </source>
</reference>
<accession>A0ABT2VJV8</accession>
<comment type="caution">
    <text evidence="1">The sequence shown here is derived from an EMBL/GenBank/DDBJ whole genome shotgun (WGS) entry which is preliminary data.</text>
</comment>
<evidence type="ECO:0000313" key="1">
    <source>
        <dbReference type="EMBL" id="MCU7553521.1"/>
    </source>
</evidence>
<name>A0ABT2VJV8_9ALTE</name>